<name>A0A1J7BHV1_9ACTN</name>
<dbReference type="SUPFAM" id="SSF53335">
    <property type="entry name" value="S-adenosyl-L-methionine-dependent methyltransferases"/>
    <property type="match status" value="1"/>
</dbReference>
<dbReference type="STRING" id="1428644.BIV57_06190"/>
<proteinExistence type="predicted"/>
<evidence type="ECO:0000313" key="1">
    <source>
        <dbReference type="EMBL" id="OIV38263.1"/>
    </source>
</evidence>
<dbReference type="AlphaFoldDB" id="A0A1J7BHV1"/>
<evidence type="ECO:0008006" key="3">
    <source>
        <dbReference type="Google" id="ProtNLM"/>
    </source>
</evidence>
<dbReference type="Proteomes" id="UP000243342">
    <property type="component" value="Unassembled WGS sequence"/>
</dbReference>
<dbReference type="Gene3D" id="3.40.50.150">
    <property type="entry name" value="Vaccinia Virus protein VP39"/>
    <property type="match status" value="1"/>
</dbReference>
<reference evidence="1 2" key="1">
    <citation type="submission" date="2016-10" db="EMBL/GenBank/DDBJ databases">
        <title>Genome sequence of Streptomyces gilvigriseus MUSC 26.</title>
        <authorList>
            <person name="Lee L.-H."/>
            <person name="Ser H.-L."/>
        </authorList>
    </citation>
    <scope>NUCLEOTIDE SEQUENCE [LARGE SCALE GENOMIC DNA]</scope>
    <source>
        <strain evidence="1 2">MUSC 26</strain>
    </source>
</reference>
<dbReference type="CDD" id="cd02440">
    <property type="entry name" value="AdoMet_MTases"/>
    <property type="match status" value="1"/>
</dbReference>
<protein>
    <recommendedName>
        <fullName evidence="3">SAM-dependent methyltransferase</fullName>
    </recommendedName>
</protein>
<gene>
    <name evidence="1" type="ORF">BIV57_06190</name>
</gene>
<keyword evidence="2" id="KW-1185">Reference proteome</keyword>
<organism evidence="1 2">
    <name type="scientific">Mangrovactinospora gilvigrisea</name>
    <dbReference type="NCBI Taxonomy" id="1428644"/>
    <lineage>
        <taxon>Bacteria</taxon>
        <taxon>Bacillati</taxon>
        <taxon>Actinomycetota</taxon>
        <taxon>Actinomycetes</taxon>
        <taxon>Kitasatosporales</taxon>
        <taxon>Streptomycetaceae</taxon>
        <taxon>Mangrovactinospora</taxon>
    </lineage>
</organism>
<dbReference type="RefSeq" id="WP_071655672.1">
    <property type="nucleotide sequence ID" value="NZ_MLCF01000025.1"/>
</dbReference>
<dbReference type="PIRSF" id="PIRSF017393">
    <property type="entry name" value="MTase_SAV2177"/>
    <property type="match status" value="1"/>
</dbReference>
<accession>A0A1J7BHV1</accession>
<dbReference type="Pfam" id="PF04672">
    <property type="entry name" value="Methyltransf_19"/>
    <property type="match status" value="1"/>
</dbReference>
<evidence type="ECO:0000313" key="2">
    <source>
        <dbReference type="Proteomes" id="UP000243342"/>
    </source>
</evidence>
<comment type="caution">
    <text evidence="1">The sequence shown here is derived from an EMBL/GenBank/DDBJ whole genome shotgun (WGS) entry which is preliminary data.</text>
</comment>
<dbReference type="OrthoDB" id="4134439at2"/>
<sequence length="273" mass="29563">MTTQKQGSEQDWVPEGVDTSRPSIARCYDWYLGGRHNFAVDREVGEQVLAVEPSSALNARANRAFLQRAVRHLAVERGLRRFVDLGTGIPTAGNVHEVLAECAPEARVLYVDHDPVAVAHSRALLRGSGTATVVQADFRSPRAVLDHPFLKEAVAAGEPVGVLMVAVLHCITDEEDPWGIVAEFRDALPPGSAFAISHATEDGLTSEQARRIEDLYRNSASPLTLRGRAEVERLFAGCELVEPGVAMVTDWRPAASDAPAPDTVFVWCGVGVH</sequence>
<dbReference type="EMBL" id="MLCF01000025">
    <property type="protein sequence ID" value="OIV38263.1"/>
    <property type="molecule type" value="Genomic_DNA"/>
</dbReference>
<dbReference type="InterPro" id="IPR029063">
    <property type="entry name" value="SAM-dependent_MTases_sf"/>
</dbReference>
<dbReference type="InterPro" id="IPR006764">
    <property type="entry name" value="SAM_dep_MeTrfase_SAV2177_type"/>
</dbReference>